<dbReference type="AlphaFoldDB" id="A0A699YHK4"/>
<feature type="compositionally biased region" description="Low complexity" evidence="1">
    <location>
        <begin position="57"/>
        <end position="70"/>
    </location>
</feature>
<organism evidence="2 3">
    <name type="scientific">Haematococcus lacustris</name>
    <name type="common">Green alga</name>
    <name type="synonym">Haematococcus pluvialis</name>
    <dbReference type="NCBI Taxonomy" id="44745"/>
    <lineage>
        <taxon>Eukaryota</taxon>
        <taxon>Viridiplantae</taxon>
        <taxon>Chlorophyta</taxon>
        <taxon>core chlorophytes</taxon>
        <taxon>Chlorophyceae</taxon>
        <taxon>CS clade</taxon>
        <taxon>Chlamydomonadales</taxon>
        <taxon>Haematococcaceae</taxon>
        <taxon>Haematococcus</taxon>
    </lineage>
</organism>
<feature type="compositionally biased region" description="Polar residues" evidence="1">
    <location>
        <begin position="1"/>
        <end position="12"/>
    </location>
</feature>
<dbReference type="Proteomes" id="UP000485058">
    <property type="component" value="Unassembled WGS sequence"/>
</dbReference>
<keyword evidence="3" id="KW-1185">Reference proteome</keyword>
<feature type="non-terminal residue" evidence="2">
    <location>
        <position position="99"/>
    </location>
</feature>
<name>A0A699YHK4_HAELA</name>
<comment type="caution">
    <text evidence="2">The sequence shown here is derived from an EMBL/GenBank/DDBJ whole genome shotgun (WGS) entry which is preliminary data.</text>
</comment>
<dbReference type="EMBL" id="BLLF01000250">
    <property type="protein sequence ID" value="GFH09647.1"/>
    <property type="molecule type" value="Genomic_DNA"/>
</dbReference>
<feature type="region of interest" description="Disordered" evidence="1">
    <location>
        <begin position="1"/>
        <end position="99"/>
    </location>
</feature>
<proteinExistence type="predicted"/>
<sequence length="99" mass="9782">ASVAGQSANRVQTRLRAARAGAESSSFTAGGGVPGALGLLMLGARAQTEPGAPPSPTAQCQPPTPQAGGPEEAAVETPSASKQHAMHSDIANPASHRSM</sequence>
<evidence type="ECO:0000256" key="1">
    <source>
        <dbReference type="SAM" id="MobiDB-lite"/>
    </source>
</evidence>
<accession>A0A699YHK4</accession>
<evidence type="ECO:0000313" key="3">
    <source>
        <dbReference type="Proteomes" id="UP000485058"/>
    </source>
</evidence>
<feature type="compositionally biased region" description="Low complexity" evidence="1">
    <location>
        <begin position="36"/>
        <end position="46"/>
    </location>
</feature>
<reference evidence="2 3" key="1">
    <citation type="submission" date="2020-02" db="EMBL/GenBank/DDBJ databases">
        <title>Draft genome sequence of Haematococcus lacustris strain NIES-144.</title>
        <authorList>
            <person name="Morimoto D."/>
            <person name="Nakagawa S."/>
            <person name="Yoshida T."/>
            <person name="Sawayama S."/>
        </authorList>
    </citation>
    <scope>NUCLEOTIDE SEQUENCE [LARGE SCALE GENOMIC DNA]</scope>
    <source>
        <strain evidence="2 3">NIES-144</strain>
    </source>
</reference>
<gene>
    <name evidence="2" type="ORF">HaLaN_04828</name>
</gene>
<feature type="non-terminal residue" evidence="2">
    <location>
        <position position="1"/>
    </location>
</feature>
<protein>
    <submittedName>
        <fullName evidence="2">Uncharacterized protein</fullName>
    </submittedName>
</protein>
<evidence type="ECO:0000313" key="2">
    <source>
        <dbReference type="EMBL" id="GFH09647.1"/>
    </source>
</evidence>